<dbReference type="InParanoid" id="A0A194XEF6"/>
<feature type="compositionally biased region" description="Polar residues" evidence="1">
    <location>
        <begin position="110"/>
        <end position="120"/>
    </location>
</feature>
<feature type="compositionally biased region" description="Polar residues" evidence="1">
    <location>
        <begin position="164"/>
        <end position="183"/>
    </location>
</feature>
<feature type="compositionally biased region" description="Basic and acidic residues" evidence="1">
    <location>
        <begin position="207"/>
        <end position="216"/>
    </location>
</feature>
<protein>
    <submittedName>
        <fullName evidence="2">Uncharacterized protein</fullName>
    </submittedName>
</protein>
<feature type="region of interest" description="Disordered" evidence="1">
    <location>
        <begin position="315"/>
        <end position="335"/>
    </location>
</feature>
<feature type="compositionally biased region" description="Polar residues" evidence="1">
    <location>
        <begin position="455"/>
        <end position="469"/>
    </location>
</feature>
<dbReference type="Proteomes" id="UP000070700">
    <property type="component" value="Unassembled WGS sequence"/>
</dbReference>
<dbReference type="RefSeq" id="XP_018072884.1">
    <property type="nucleotide sequence ID" value="XM_018207941.1"/>
</dbReference>
<proteinExistence type="predicted"/>
<name>A0A194XEF6_MOLSC</name>
<feature type="region of interest" description="Disordered" evidence="1">
    <location>
        <begin position="152"/>
        <end position="183"/>
    </location>
</feature>
<dbReference type="KEGG" id="psco:LY89DRAFT_498666"/>
<evidence type="ECO:0000313" key="2">
    <source>
        <dbReference type="EMBL" id="KUJ18529.1"/>
    </source>
</evidence>
<feature type="compositionally biased region" description="Pro residues" evidence="1">
    <location>
        <begin position="378"/>
        <end position="390"/>
    </location>
</feature>
<keyword evidence="3" id="KW-1185">Reference proteome</keyword>
<dbReference type="AlphaFoldDB" id="A0A194XEF6"/>
<gene>
    <name evidence="2" type="ORF">LY89DRAFT_498666</name>
</gene>
<feature type="region of interest" description="Disordered" evidence="1">
    <location>
        <begin position="199"/>
        <end position="220"/>
    </location>
</feature>
<feature type="region of interest" description="Disordered" evidence="1">
    <location>
        <begin position="110"/>
        <end position="132"/>
    </location>
</feature>
<reference evidence="2 3" key="1">
    <citation type="submission" date="2015-10" db="EMBL/GenBank/DDBJ databases">
        <title>Full genome of DAOMC 229536 Phialocephala scopiformis, a fungal endophyte of spruce producing the potent anti-insectan compound rugulosin.</title>
        <authorList>
            <consortium name="DOE Joint Genome Institute"/>
            <person name="Walker A.K."/>
            <person name="Frasz S.L."/>
            <person name="Seifert K.A."/>
            <person name="Miller J.D."/>
            <person name="Mondo S.J."/>
            <person name="Labutti K."/>
            <person name="Lipzen A."/>
            <person name="Dockter R."/>
            <person name="Kennedy M."/>
            <person name="Grigoriev I.V."/>
            <person name="Spatafora J.W."/>
        </authorList>
    </citation>
    <scope>NUCLEOTIDE SEQUENCE [LARGE SCALE GENOMIC DNA]</scope>
    <source>
        <strain evidence="2 3">CBS 120377</strain>
    </source>
</reference>
<feature type="region of interest" description="Disordered" evidence="1">
    <location>
        <begin position="351"/>
        <end position="390"/>
    </location>
</feature>
<feature type="compositionally biased region" description="Basic and acidic residues" evidence="1">
    <location>
        <begin position="351"/>
        <end position="361"/>
    </location>
</feature>
<organism evidence="2 3">
    <name type="scientific">Mollisia scopiformis</name>
    <name type="common">Conifer needle endophyte fungus</name>
    <name type="synonym">Phialocephala scopiformis</name>
    <dbReference type="NCBI Taxonomy" id="149040"/>
    <lineage>
        <taxon>Eukaryota</taxon>
        <taxon>Fungi</taxon>
        <taxon>Dikarya</taxon>
        <taxon>Ascomycota</taxon>
        <taxon>Pezizomycotina</taxon>
        <taxon>Leotiomycetes</taxon>
        <taxon>Helotiales</taxon>
        <taxon>Mollisiaceae</taxon>
        <taxon>Mollisia</taxon>
    </lineage>
</organism>
<accession>A0A194XEF6</accession>
<dbReference type="EMBL" id="KQ947412">
    <property type="protein sequence ID" value="KUJ18529.1"/>
    <property type="molecule type" value="Genomic_DNA"/>
</dbReference>
<evidence type="ECO:0000313" key="3">
    <source>
        <dbReference type="Proteomes" id="UP000070700"/>
    </source>
</evidence>
<evidence type="ECO:0000256" key="1">
    <source>
        <dbReference type="SAM" id="MobiDB-lite"/>
    </source>
</evidence>
<dbReference type="GeneID" id="28817667"/>
<sequence length="561" mass="63966">MGKFEDIWVLLLPEAEELRRQALTPQEICTRLAVVGFGNKDKYNTVKGWYKRKFKDWPEDNDEVQSMGSRRRYSDIPPPLEAYHLWQMRSRYPQSSQTYSHNSQNILEEQQADATSQPTDNLPPRGTGISLEWTQNAPTYGLPEELVLYESQAASRRPSRQELENNQMNNSHPGTFSNQSFQPHQPWETQYESTYGSIAQPSFENDSSQHRDDLRSSRVVYPPQKFLERRDETTQQYARESRSHQEGISFQQVIYTDLDQSVNGFSTNFPICDTQWSPGPGDFENLLSTDSDADIVQHDDTTVLMRASATSCESMTSGSYVPHTPPMPSVPPTSGSVLRPSDISLRKDEVDHSIDQQHEPNRMSTKHHRISSTFSDPTMPPQYSLPPDPPRVPAVVRRRADQTVPTPWKPVYVEDSKIVAVDPQEFPTAHPRKLVKRQLRDSIGIYHDQRETPSIAPTSTTDLSGTAPDTSRKPLRDQPVNPSNASIRSSIRDSGYISSVESVWMESMRNSFSSLQLEDPKFKTTFSEDDDGYVHFKFKAKCSVRKSYIARLEENQGQVNI</sequence>
<dbReference type="OrthoDB" id="3564296at2759"/>
<feature type="region of interest" description="Disordered" evidence="1">
    <location>
        <begin position="445"/>
        <end position="488"/>
    </location>
</feature>